<dbReference type="AlphaFoldDB" id="A0A931I4J6"/>
<protein>
    <submittedName>
        <fullName evidence="2">Mannuronan epimerase</fullName>
    </submittedName>
</protein>
<reference evidence="2" key="1">
    <citation type="submission" date="2020-11" db="EMBL/GenBank/DDBJ databases">
        <title>Nocardia NEAU-351.nov., a novel actinomycete isolated from the cow dung.</title>
        <authorList>
            <person name="Zhang X."/>
        </authorList>
    </citation>
    <scope>NUCLEOTIDE SEQUENCE</scope>
    <source>
        <strain evidence="2">NEAU-351</strain>
    </source>
</reference>
<name>A0A931I4J6_9NOCA</name>
<accession>A0A931I4J6</accession>
<dbReference type="Pfam" id="PF12708">
    <property type="entry name" value="Pect-lyase_RHGA_epim"/>
    <property type="match status" value="1"/>
</dbReference>
<sequence>MDAPRIEPVSGLRRRRLLVAGLGAAGVGAAAVPLAACEQAQTPVGTGGPVSPTVRNVRDFGAVGDGKADDTSALAAACRFDGAAPVVYLPAGDYKVTEWPDLPNYAVVYGDGADVTTVFCEKDTTLVALRGKQRIRFSRLGFYLTGPSATAIDLAECFRCSFDMVLVRGNHLSDNYPRYAKQRGIVLRDNTGGTAFMDCDINNFGVGLSTSCIQNYISSSKFTSNRIGVLGTGNDHNAGLSLTNMEFVSDTDPGTTDRHILIDGAANNWWLTNVWFEGAEVAVTVGAAGKGGPAQFGMVNCKVAARSVGVELNHCRQPYLANIGFDPDPGSRPAELRIDAAGCPDGTAVNLVSGLGEDIDPAVFPQAWQVVGRGRQYRPVFSGTVTAEARGGDAEIVRAKAADGAVVASVLANGAYVSDRSDAGVVLRDAEGGYWRLTVSPTGAVGSAPLGRERPR</sequence>
<proteinExistence type="predicted"/>
<dbReference type="Gene3D" id="2.160.20.10">
    <property type="entry name" value="Single-stranded right-handed beta-helix, Pectin lyase-like"/>
    <property type="match status" value="1"/>
</dbReference>
<evidence type="ECO:0000313" key="2">
    <source>
        <dbReference type="EMBL" id="MBH0774749.1"/>
    </source>
</evidence>
<organism evidence="2 3">
    <name type="scientific">Nocardia bovistercoris</name>
    <dbReference type="NCBI Taxonomy" id="2785916"/>
    <lineage>
        <taxon>Bacteria</taxon>
        <taxon>Bacillati</taxon>
        <taxon>Actinomycetota</taxon>
        <taxon>Actinomycetes</taxon>
        <taxon>Mycobacteriales</taxon>
        <taxon>Nocardiaceae</taxon>
        <taxon>Nocardia</taxon>
    </lineage>
</organism>
<keyword evidence="3" id="KW-1185">Reference proteome</keyword>
<dbReference type="InterPro" id="IPR024535">
    <property type="entry name" value="RHGA/B-epi-like_pectate_lyase"/>
</dbReference>
<evidence type="ECO:0000313" key="3">
    <source>
        <dbReference type="Proteomes" id="UP000655751"/>
    </source>
</evidence>
<dbReference type="EMBL" id="JADMLG010000001">
    <property type="protein sequence ID" value="MBH0774749.1"/>
    <property type="molecule type" value="Genomic_DNA"/>
</dbReference>
<comment type="caution">
    <text evidence="2">The sequence shown here is derived from an EMBL/GenBank/DDBJ whole genome shotgun (WGS) entry which is preliminary data.</text>
</comment>
<dbReference type="InterPro" id="IPR012334">
    <property type="entry name" value="Pectin_lyas_fold"/>
</dbReference>
<dbReference type="SUPFAM" id="SSF51126">
    <property type="entry name" value="Pectin lyase-like"/>
    <property type="match status" value="1"/>
</dbReference>
<feature type="domain" description="Rhamnogalacturonase A/B/Epimerase-like pectate lyase" evidence="1">
    <location>
        <begin position="54"/>
        <end position="118"/>
    </location>
</feature>
<dbReference type="Proteomes" id="UP000655751">
    <property type="component" value="Unassembled WGS sequence"/>
</dbReference>
<evidence type="ECO:0000259" key="1">
    <source>
        <dbReference type="Pfam" id="PF12708"/>
    </source>
</evidence>
<dbReference type="InterPro" id="IPR011050">
    <property type="entry name" value="Pectin_lyase_fold/virulence"/>
</dbReference>
<gene>
    <name evidence="2" type="ORF">IT779_00430</name>
</gene>